<gene>
    <name evidence="1" type="ordered locus">Acid345_3385</name>
</gene>
<evidence type="ECO:0000313" key="2">
    <source>
        <dbReference type="Proteomes" id="UP000002432"/>
    </source>
</evidence>
<organism evidence="1 2">
    <name type="scientific">Koribacter versatilis (strain Ellin345)</name>
    <dbReference type="NCBI Taxonomy" id="204669"/>
    <lineage>
        <taxon>Bacteria</taxon>
        <taxon>Pseudomonadati</taxon>
        <taxon>Acidobacteriota</taxon>
        <taxon>Terriglobia</taxon>
        <taxon>Terriglobales</taxon>
        <taxon>Candidatus Korobacteraceae</taxon>
        <taxon>Candidatus Korobacter</taxon>
    </lineage>
</organism>
<accession>Q1IL64</accession>
<dbReference type="KEGG" id="aba:Acid345_3385"/>
<keyword evidence="2" id="KW-1185">Reference proteome</keyword>
<dbReference type="RefSeq" id="WP_011524185.1">
    <property type="nucleotide sequence ID" value="NC_008009.1"/>
</dbReference>
<dbReference type="EMBL" id="CP000360">
    <property type="protein sequence ID" value="ABF42386.1"/>
    <property type="molecule type" value="Genomic_DNA"/>
</dbReference>
<dbReference type="STRING" id="204669.Acid345_3385"/>
<dbReference type="Proteomes" id="UP000002432">
    <property type="component" value="Chromosome"/>
</dbReference>
<sequence length="181" mass="19544">MSAAAHQPETISTLRIDAICQAYVEAQAVADKAQAFADDAKAVLLNIVEQHGFVPKNAEQSRRLEGKEYVATITSGRTISIDEDHVTQLQLLLSKAGKPRLFNDLFSRTTKHTLKKNAAELIRAAKISGWRGGRALELFAMCFRVASKTPSLNVDTVASIAAREAKSAAKAAKKSPKKAKG</sequence>
<evidence type="ECO:0000313" key="1">
    <source>
        <dbReference type="EMBL" id="ABF42386.1"/>
    </source>
</evidence>
<dbReference type="eggNOG" id="ENOG502ZGR7">
    <property type="taxonomic scope" value="Bacteria"/>
</dbReference>
<dbReference type="AlphaFoldDB" id="Q1IL64"/>
<name>Q1IL64_KORVE</name>
<dbReference type="HOGENOM" id="CLU_1487201_0_0_0"/>
<dbReference type="EnsemblBacteria" id="ABF42386">
    <property type="protein sequence ID" value="ABF42386"/>
    <property type="gene ID" value="Acid345_3385"/>
</dbReference>
<reference evidence="1 2" key="1">
    <citation type="journal article" date="2009" name="Appl. Environ. Microbiol.">
        <title>Three genomes from the phylum Acidobacteria provide insight into the lifestyles of these microorganisms in soils.</title>
        <authorList>
            <person name="Ward N.L."/>
            <person name="Challacombe J.F."/>
            <person name="Janssen P.H."/>
            <person name="Henrissat B."/>
            <person name="Coutinho P.M."/>
            <person name="Wu M."/>
            <person name="Xie G."/>
            <person name="Haft D.H."/>
            <person name="Sait M."/>
            <person name="Badger J."/>
            <person name="Barabote R.D."/>
            <person name="Bradley B."/>
            <person name="Brettin T.S."/>
            <person name="Brinkac L.M."/>
            <person name="Bruce D."/>
            <person name="Creasy T."/>
            <person name="Daugherty S.C."/>
            <person name="Davidsen T.M."/>
            <person name="DeBoy R.T."/>
            <person name="Detter J.C."/>
            <person name="Dodson R.J."/>
            <person name="Durkin A.S."/>
            <person name="Ganapathy A."/>
            <person name="Gwinn-Giglio M."/>
            <person name="Han C.S."/>
            <person name="Khouri H."/>
            <person name="Kiss H."/>
            <person name="Kothari S.P."/>
            <person name="Madupu R."/>
            <person name="Nelson K.E."/>
            <person name="Nelson W.C."/>
            <person name="Paulsen I."/>
            <person name="Penn K."/>
            <person name="Ren Q."/>
            <person name="Rosovitz M.J."/>
            <person name="Selengut J.D."/>
            <person name="Shrivastava S."/>
            <person name="Sullivan S.A."/>
            <person name="Tapia R."/>
            <person name="Thompson L.S."/>
            <person name="Watkins K.L."/>
            <person name="Yang Q."/>
            <person name="Yu C."/>
            <person name="Zafar N."/>
            <person name="Zhou L."/>
            <person name="Kuske C.R."/>
        </authorList>
    </citation>
    <scope>NUCLEOTIDE SEQUENCE [LARGE SCALE GENOMIC DNA]</scope>
    <source>
        <strain evidence="1 2">Ellin345</strain>
    </source>
</reference>
<proteinExistence type="predicted"/>
<protein>
    <submittedName>
        <fullName evidence="1">Uncharacterized protein</fullName>
    </submittedName>
</protein>